<protein>
    <submittedName>
        <fullName evidence="3">Polysaccharide deacetylase</fullName>
    </submittedName>
</protein>
<proteinExistence type="predicted"/>
<dbReference type="STRING" id="587909.SAMN05421810_101569"/>
<feature type="domain" description="NodB homology" evidence="2">
    <location>
        <begin position="85"/>
        <end position="194"/>
    </location>
</feature>
<dbReference type="Gene3D" id="3.20.20.370">
    <property type="entry name" value="Glycoside hydrolase/deacetylase"/>
    <property type="match status" value="1"/>
</dbReference>
<dbReference type="RefSeq" id="WP_092527411.1">
    <property type="nucleotide sequence ID" value="NZ_FOWW01000001.1"/>
</dbReference>
<dbReference type="PANTHER" id="PTHR43123:SF4">
    <property type="entry name" value="POLYSACCHARIDE DEACETYLASE"/>
    <property type="match status" value="1"/>
</dbReference>
<dbReference type="OrthoDB" id="9787041at2"/>
<evidence type="ECO:0000313" key="4">
    <source>
        <dbReference type="Proteomes" id="UP000198727"/>
    </source>
</evidence>
<dbReference type="Proteomes" id="UP000198727">
    <property type="component" value="Unassembled WGS sequence"/>
</dbReference>
<evidence type="ECO:0000313" key="3">
    <source>
        <dbReference type="EMBL" id="SFO97528.1"/>
    </source>
</evidence>
<dbReference type="GO" id="GO:0005975">
    <property type="term" value="P:carbohydrate metabolic process"/>
    <property type="evidence" value="ECO:0007669"/>
    <property type="project" value="InterPro"/>
</dbReference>
<reference evidence="4" key="1">
    <citation type="submission" date="2016-10" db="EMBL/GenBank/DDBJ databases">
        <authorList>
            <person name="Varghese N."/>
            <person name="Submissions S."/>
        </authorList>
    </citation>
    <scope>NUCLEOTIDE SEQUENCE [LARGE SCALE GENOMIC DNA]</scope>
    <source>
        <strain evidence="4">CGMCC 4.5579</strain>
    </source>
</reference>
<accession>A0A1I5LJM6</accession>
<dbReference type="InterPro" id="IPR011330">
    <property type="entry name" value="Glyco_hydro/deAcase_b/a-brl"/>
</dbReference>
<dbReference type="GO" id="GO:0016810">
    <property type="term" value="F:hydrolase activity, acting on carbon-nitrogen (but not peptide) bonds"/>
    <property type="evidence" value="ECO:0007669"/>
    <property type="project" value="InterPro"/>
</dbReference>
<dbReference type="EMBL" id="FOWW01000001">
    <property type="protein sequence ID" value="SFO97528.1"/>
    <property type="molecule type" value="Genomic_DNA"/>
</dbReference>
<feature type="region of interest" description="Disordered" evidence="1">
    <location>
        <begin position="1"/>
        <end position="25"/>
    </location>
</feature>
<dbReference type="PANTHER" id="PTHR43123">
    <property type="entry name" value="POLYSACCHARIDE DEACETYLASE-RELATED"/>
    <property type="match status" value="1"/>
</dbReference>
<sequence>MRTDPTDHDPTDHDPTDHDPTDHDLFDYSPIVERPPIHWPGGARVAFYVGVNVEHYRIDRPSTSLFPGTAHLVPDPLNHGWRNYGPRVGIWRLVDTLDRHGLRASVLLNSDVCARYPQIIAAGRERGWAWLAHGKNNSTFQADMPIEEERHYLTDVVETIERATGRRPRGWMGPALTETFRTPELLAELGLRYVLDWCNDDQPYPLRVPGMLSVPYSVELNDVTLFAGRNLSGPDFVRIVADQLDQLHADAAGSGRVMALALHPFVINQPFRHKYLDQALEYVVNHPDVWLTTSDEIAEHCATEGPGITGGGGAGG</sequence>
<keyword evidence="4" id="KW-1185">Reference proteome</keyword>
<dbReference type="Pfam" id="PF01522">
    <property type="entry name" value="Polysacc_deac_1"/>
    <property type="match status" value="1"/>
</dbReference>
<dbReference type="CDD" id="cd10979">
    <property type="entry name" value="CE4_PuuE_like"/>
    <property type="match status" value="1"/>
</dbReference>
<dbReference type="SUPFAM" id="SSF88713">
    <property type="entry name" value="Glycoside hydrolase/deacetylase"/>
    <property type="match status" value="1"/>
</dbReference>
<dbReference type="AlphaFoldDB" id="A0A1I5LJM6"/>
<name>A0A1I5LJM6_9PSEU</name>
<evidence type="ECO:0000256" key="1">
    <source>
        <dbReference type="SAM" id="MobiDB-lite"/>
    </source>
</evidence>
<evidence type="ECO:0000259" key="2">
    <source>
        <dbReference type="Pfam" id="PF01522"/>
    </source>
</evidence>
<dbReference type="InterPro" id="IPR002509">
    <property type="entry name" value="NODB_dom"/>
</dbReference>
<gene>
    <name evidence="3" type="ORF">SAMN05421810_101569</name>
</gene>
<organism evidence="3 4">
    <name type="scientific">Amycolatopsis arida</name>
    <dbReference type="NCBI Taxonomy" id="587909"/>
    <lineage>
        <taxon>Bacteria</taxon>
        <taxon>Bacillati</taxon>
        <taxon>Actinomycetota</taxon>
        <taxon>Actinomycetes</taxon>
        <taxon>Pseudonocardiales</taxon>
        <taxon>Pseudonocardiaceae</taxon>
        <taxon>Amycolatopsis</taxon>
    </lineage>
</organism>